<evidence type="ECO:0000313" key="2">
    <source>
        <dbReference type="EMBL" id="AKF09457.1"/>
    </source>
</evidence>
<name>A0A0F6YMM9_9BACT</name>
<keyword evidence="3" id="KW-1185">Reference proteome</keyword>
<protein>
    <recommendedName>
        <fullName evidence="1">CD-NTase-associated protein 12/Pycsar effector protein TIR domain-containing protein</fullName>
    </recommendedName>
</protein>
<dbReference type="InterPro" id="IPR019302">
    <property type="entry name" value="CAP12/PCTIR_TIR_dom"/>
</dbReference>
<dbReference type="Proteomes" id="UP000034883">
    <property type="component" value="Chromosome"/>
</dbReference>
<feature type="domain" description="CD-NTase-associated protein 12/Pycsar effector protein TIR" evidence="1">
    <location>
        <begin position="2"/>
        <end position="39"/>
    </location>
</feature>
<dbReference type="GO" id="GO:0050135">
    <property type="term" value="F:NADP+ nucleosidase activity"/>
    <property type="evidence" value="ECO:0007669"/>
    <property type="project" value="InterPro"/>
</dbReference>
<accession>A0A0F6YMM9</accession>
<reference evidence="2 3" key="1">
    <citation type="submission" date="2015-03" db="EMBL/GenBank/DDBJ databases">
        <title>Genome assembly of Sandaracinus amylolyticus DSM 53668.</title>
        <authorList>
            <person name="Sharma G."/>
            <person name="Subramanian S."/>
        </authorList>
    </citation>
    <scope>NUCLEOTIDE SEQUENCE [LARGE SCALE GENOMIC DNA]</scope>
    <source>
        <strain evidence="2 3">DSM 53668</strain>
    </source>
</reference>
<gene>
    <name evidence="2" type="ORF">DB32_006606</name>
</gene>
<evidence type="ECO:0000259" key="1">
    <source>
        <dbReference type="Pfam" id="PF10137"/>
    </source>
</evidence>
<dbReference type="KEGG" id="samy:DB32_006606"/>
<evidence type="ECO:0000313" key="3">
    <source>
        <dbReference type="Proteomes" id="UP000034883"/>
    </source>
</evidence>
<dbReference type="EMBL" id="CP011125">
    <property type="protein sequence ID" value="AKF09457.1"/>
    <property type="molecule type" value="Genomic_DNA"/>
</dbReference>
<dbReference type="AlphaFoldDB" id="A0A0F6YMM9"/>
<organism evidence="2 3">
    <name type="scientific">Sandaracinus amylolyticus</name>
    <dbReference type="NCBI Taxonomy" id="927083"/>
    <lineage>
        <taxon>Bacteria</taxon>
        <taxon>Pseudomonadati</taxon>
        <taxon>Myxococcota</taxon>
        <taxon>Polyangia</taxon>
        <taxon>Polyangiales</taxon>
        <taxon>Sandaracinaceae</taxon>
        <taxon>Sandaracinus</taxon>
    </lineage>
</organism>
<sequence length="63" mass="7304">MIHEVGLFQGRLGFERAIVLLEEGCEEFSNISGITQIRFPQGNVKAQFEEVRRVLERENILRT</sequence>
<dbReference type="Pfam" id="PF10137">
    <property type="entry name" value="CAP12-PCTIR_TIR"/>
    <property type="match status" value="1"/>
</dbReference>
<proteinExistence type="predicted"/>